<dbReference type="Proteomes" id="UP000017836">
    <property type="component" value="Unassembled WGS sequence"/>
</dbReference>
<organism evidence="1 2">
    <name type="scientific">Amborella trichopoda</name>
    <dbReference type="NCBI Taxonomy" id="13333"/>
    <lineage>
        <taxon>Eukaryota</taxon>
        <taxon>Viridiplantae</taxon>
        <taxon>Streptophyta</taxon>
        <taxon>Embryophyta</taxon>
        <taxon>Tracheophyta</taxon>
        <taxon>Spermatophyta</taxon>
        <taxon>Magnoliopsida</taxon>
        <taxon>Amborellales</taxon>
        <taxon>Amborellaceae</taxon>
        <taxon>Amborella</taxon>
    </lineage>
</organism>
<name>U5D2S4_AMBTC</name>
<protein>
    <submittedName>
        <fullName evidence="1">Uncharacterized protein</fullName>
    </submittedName>
</protein>
<dbReference type="Gramene" id="ERN16734">
    <property type="protein sequence ID" value="ERN16734"/>
    <property type="gene ID" value="AMTR_s00183p00054990"/>
</dbReference>
<accession>U5D2S4</accession>
<dbReference type="AlphaFoldDB" id="U5D2S4"/>
<dbReference type="EMBL" id="KI392415">
    <property type="protein sequence ID" value="ERN16734.1"/>
    <property type="molecule type" value="Genomic_DNA"/>
</dbReference>
<keyword evidence="2" id="KW-1185">Reference proteome</keyword>
<evidence type="ECO:0000313" key="2">
    <source>
        <dbReference type="Proteomes" id="UP000017836"/>
    </source>
</evidence>
<dbReference type="HOGENOM" id="CLU_2592960_0_0_1"/>
<proteinExistence type="predicted"/>
<reference evidence="2" key="1">
    <citation type="journal article" date="2013" name="Science">
        <title>The Amborella genome and the evolution of flowering plants.</title>
        <authorList>
            <consortium name="Amborella Genome Project"/>
        </authorList>
    </citation>
    <scope>NUCLEOTIDE SEQUENCE [LARGE SCALE GENOMIC DNA]</scope>
</reference>
<evidence type="ECO:0000313" key="1">
    <source>
        <dbReference type="EMBL" id="ERN16734.1"/>
    </source>
</evidence>
<gene>
    <name evidence="1" type="ORF">AMTR_s00183p00054990</name>
</gene>
<sequence>MCMKGIVVGIVEIVVGKEGKGEALLGFLIGKMAMEEASSVLEICGTAGIIGTVQIVEGSGGNVGFKREGMVRRVGGGGVCNR</sequence>